<dbReference type="Gene3D" id="3.20.20.30">
    <property type="entry name" value="Luciferase-like domain"/>
    <property type="match status" value="1"/>
</dbReference>
<dbReference type="InterPro" id="IPR050766">
    <property type="entry name" value="Bact_Lucif_Oxidored"/>
</dbReference>
<gene>
    <name evidence="2" type="ORF">MBOT_25260</name>
</gene>
<dbReference type="GO" id="GO:0005829">
    <property type="term" value="C:cytosol"/>
    <property type="evidence" value="ECO:0007669"/>
    <property type="project" value="TreeGrafter"/>
</dbReference>
<dbReference type="Proteomes" id="UP000465361">
    <property type="component" value="Unassembled WGS sequence"/>
</dbReference>
<evidence type="ECO:0000313" key="3">
    <source>
        <dbReference type="Proteomes" id="UP000465361"/>
    </source>
</evidence>
<dbReference type="EMBL" id="BLKW01000004">
    <property type="protein sequence ID" value="GFG75161.1"/>
    <property type="molecule type" value="Genomic_DNA"/>
</dbReference>
<protein>
    <recommendedName>
        <fullName evidence="1">Luciferase-like domain-containing protein</fullName>
    </recommendedName>
</protein>
<organism evidence="2 3">
    <name type="scientific">Mycobacterium botniense</name>
    <dbReference type="NCBI Taxonomy" id="84962"/>
    <lineage>
        <taxon>Bacteria</taxon>
        <taxon>Bacillati</taxon>
        <taxon>Actinomycetota</taxon>
        <taxon>Actinomycetes</taxon>
        <taxon>Mycobacteriales</taxon>
        <taxon>Mycobacteriaceae</taxon>
        <taxon>Mycobacterium</taxon>
    </lineage>
</organism>
<accession>A0A7I9XZB5</accession>
<name>A0A7I9XZB5_9MYCO</name>
<sequence length="326" mass="35323">MFTLRFDMRAPEKHARPSELYAAALEMCAWAETRGAIAAVLSEHHGTDDGHLPSPLILAAAIASRTERLAIILAAVPIPFWDPVRLAEEMSVLDILSNGRVSYAFGIGHRPEEYQHFGVDMRRRGRLADEKLALLLELLKGEPVVHEGRRIHVTPRCVTAGGPPIMLAGGSPAAVKRAAKYGLGFISQTNSLALKELYESACHAHGHAPGFTQFPDTSAPTTVFVADELDRAWNELGPYLLHDALTAAAYRHGDDTVASISRAKTVPELRAAEGPYRIFTTDDAVAYMRGGRSLPLVPLCGGIPPSLAWPYLERAVSASARAHQNS</sequence>
<dbReference type="Pfam" id="PF00296">
    <property type="entry name" value="Bac_luciferase"/>
    <property type="match status" value="1"/>
</dbReference>
<dbReference type="PANTHER" id="PTHR30137:SF6">
    <property type="entry name" value="LUCIFERASE-LIKE MONOOXYGENASE"/>
    <property type="match status" value="1"/>
</dbReference>
<keyword evidence="3" id="KW-1185">Reference proteome</keyword>
<dbReference type="SUPFAM" id="SSF51679">
    <property type="entry name" value="Bacterial luciferase-like"/>
    <property type="match status" value="1"/>
</dbReference>
<evidence type="ECO:0000259" key="1">
    <source>
        <dbReference type="Pfam" id="PF00296"/>
    </source>
</evidence>
<dbReference type="RefSeq" id="WP_163757714.1">
    <property type="nucleotide sequence ID" value="NZ_BLKW01000004.1"/>
</dbReference>
<dbReference type="InterPro" id="IPR036661">
    <property type="entry name" value="Luciferase-like_sf"/>
</dbReference>
<dbReference type="PANTHER" id="PTHR30137">
    <property type="entry name" value="LUCIFERASE-LIKE MONOOXYGENASE"/>
    <property type="match status" value="1"/>
</dbReference>
<reference evidence="2 3" key="1">
    <citation type="journal article" date="2019" name="Emerg. Microbes Infect.">
        <title>Comprehensive subspecies identification of 175 nontuberculous mycobacteria species based on 7547 genomic profiles.</title>
        <authorList>
            <person name="Matsumoto Y."/>
            <person name="Kinjo T."/>
            <person name="Motooka D."/>
            <person name="Nabeya D."/>
            <person name="Jung N."/>
            <person name="Uechi K."/>
            <person name="Horii T."/>
            <person name="Iida T."/>
            <person name="Fujita J."/>
            <person name="Nakamura S."/>
        </authorList>
    </citation>
    <scope>NUCLEOTIDE SEQUENCE [LARGE SCALE GENOMIC DNA]</scope>
    <source>
        <strain evidence="2 3">JCM 17322</strain>
    </source>
</reference>
<dbReference type="GO" id="GO:0016705">
    <property type="term" value="F:oxidoreductase activity, acting on paired donors, with incorporation or reduction of molecular oxygen"/>
    <property type="evidence" value="ECO:0007669"/>
    <property type="project" value="InterPro"/>
</dbReference>
<evidence type="ECO:0000313" key="2">
    <source>
        <dbReference type="EMBL" id="GFG75161.1"/>
    </source>
</evidence>
<dbReference type="AlphaFoldDB" id="A0A7I9XZB5"/>
<proteinExistence type="predicted"/>
<dbReference type="InterPro" id="IPR011251">
    <property type="entry name" value="Luciferase-like_dom"/>
</dbReference>
<feature type="domain" description="Luciferase-like" evidence="1">
    <location>
        <begin position="19"/>
        <end position="262"/>
    </location>
</feature>
<comment type="caution">
    <text evidence="2">The sequence shown here is derived from an EMBL/GenBank/DDBJ whole genome shotgun (WGS) entry which is preliminary data.</text>
</comment>